<dbReference type="EMBL" id="ANPE02000135">
    <property type="protein sequence ID" value="EMY34060.1"/>
    <property type="molecule type" value="Genomic_DNA"/>
</dbReference>
<feature type="transmembrane region" description="Helical" evidence="1">
    <location>
        <begin position="211"/>
        <end position="228"/>
    </location>
</feature>
<evidence type="ECO:0000313" key="3">
    <source>
        <dbReference type="Proteomes" id="UP000010729"/>
    </source>
</evidence>
<dbReference type="Proteomes" id="UP000010729">
    <property type="component" value="Unassembled WGS sequence"/>
</dbReference>
<evidence type="ECO:0000313" key="2">
    <source>
        <dbReference type="EMBL" id="EMY34060.1"/>
    </source>
</evidence>
<sequence>MGLRIGSGIVGIIFALWSMLSSIAVFASFQPEGLDIFAGLLLAAGGLATLVVAIIVLVNARSASSTFSLALLGTAGTALIGQGVAGQSALPLGHLLGFAVVIVACLALGRDKTPGPAPANLKLRRAAGIVALFLGVSMVMSFAGTVRWMDGLELSLPLSLVGAGAGLFFGVLLISDSRIVRDLQPLMALGTGVLSLLVALAWAAIMTPLVIEAVASVAVIVLSIVILVKEKGTKPRDWFTPPPYEDAAAESTKAS</sequence>
<reference evidence="2 3" key="1">
    <citation type="journal article" date="2013" name="Genome Announc.">
        <title>Draft Genome Sequence of Arthrobacter crystallopoietes Strain BAB-32, Revealing Genes for Bioremediation.</title>
        <authorList>
            <person name="Joshi M.N."/>
            <person name="Pandit A.S."/>
            <person name="Sharma A."/>
            <person name="Pandya R.V."/>
            <person name="Desai S.M."/>
            <person name="Saxena A.K."/>
            <person name="Bagatharia S.B."/>
        </authorList>
    </citation>
    <scope>NUCLEOTIDE SEQUENCE [LARGE SCALE GENOMIC DNA]</scope>
    <source>
        <strain evidence="2 3">BAB-32</strain>
    </source>
</reference>
<keyword evidence="1" id="KW-1133">Transmembrane helix</keyword>
<keyword evidence="3" id="KW-1185">Reference proteome</keyword>
<feature type="transmembrane region" description="Helical" evidence="1">
    <location>
        <begin position="186"/>
        <end position="205"/>
    </location>
</feature>
<protein>
    <submittedName>
        <fullName evidence="2">Uncharacterized protein</fullName>
    </submittedName>
</protein>
<gene>
    <name evidence="2" type="ORF">D477_011596</name>
</gene>
<keyword evidence="1" id="KW-0472">Membrane</keyword>
<evidence type="ECO:0000256" key="1">
    <source>
        <dbReference type="SAM" id="Phobius"/>
    </source>
</evidence>
<feature type="transmembrane region" description="Helical" evidence="1">
    <location>
        <begin position="154"/>
        <end position="174"/>
    </location>
</feature>
<name>N1UYB6_9MICC</name>
<accession>N1UYB6</accession>
<feature type="transmembrane region" description="Helical" evidence="1">
    <location>
        <begin position="91"/>
        <end position="109"/>
    </location>
</feature>
<feature type="transmembrane region" description="Helical" evidence="1">
    <location>
        <begin position="7"/>
        <end position="30"/>
    </location>
</feature>
<proteinExistence type="predicted"/>
<feature type="transmembrane region" description="Helical" evidence="1">
    <location>
        <begin position="67"/>
        <end position="85"/>
    </location>
</feature>
<comment type="caution">
    <text evidence="2">The sequence shown here is derived from an EMBL/GenBank/DDBJ whole genome shotgun (WGS) entry which is preliminary data.</text>
</comment>
<organism evidence="2 3">
    <name type="scientific">Arthrobacter crystallopoietes BAB-32</name>
    <dbReference type="NCBI Taxonomy" id="1246476"/>
    <lineage>
        <taxon>Bacteria</taxon>
        <taxon>Bacillati</taxon>
        <taxon>Actinomycetota</taxon>
        <taxon>Actinomycetes</taxon>
        <taxon>Micrococcales</taxon>
        <taxon>Micrococcaceae</taxon>
        <taxon>Crystallibacter</taxon>
    </lineage>
</organism>
<feature type="transmembrane region" description="Helical" evidence="1">
    <location>
        <begin position="36"/>
        <end position="60"/>
    </location>
</feature>
<dbReference type="AlphaFoldDB" id="N1UYB6"/>
<keyword evidence="1" id="KW-0812">Transmembrane</keyword>
<feature type="transmembrane region" description="Helical" evidence="1">
    <location>
        <begin position="129"/>
        <end position="148"/>
    </location>
</feature>